<feature type="region of interest" description="Disordered" evidence="1">
    <location>
        <begin position="269"/>
        <end position="306"/>
    </location>
</feature>
<evidence type="ECO:0000313" key="3">
    <source>
        <dbReference type="Proteomes" id="UP001500353"/>
    </source>
</evidence>
<organism evidence="2 3">
    <name type="scientific">Chryseobacterium ginsengisoli</name>
    <dbReference type="NCBI Taxonomy" id="363853"/>
    <lineage>
        <taxon>Bacteria</taxon>
        <taxon>Pseudomonadati</taxon>
        <taxon>Bacteroidota</taxon>
        <taxon>Flavobacteriia</taxon>
        <taxon>Flavobacteriales</taxon>
        <taxon>Weeksellaceae</taxon>
        <taxon>Chryseobacterium group</taxon>
        <taxon>Chryseobacterium</taxon>
    </lineage>
</organism>
<sequence>MALAMEATKKECKMKQLIIITILSLSMINCKGQQNDTLKSNNSIKDTMEYITIEEFNKRNYINNQGDFVQQFKGSNNIDFIQNIHKKGTPITLIKAFYEKTKSIKGTGQRFNNFVYGIWKEYDESGKLIKETNWDKNYLFKVEDLCKLIKAEYGVDLTIVSEPNKNSVERRYEEDYKKHCYVVIFRHLPLDEGNDARFKEIYIDGETGKIMYEDGWTWGDLPKSKTPVPRKGEKEKKTSGVYKTYQGKDYTQAEWKIFEQEQYNEHLRKTGRADLVKPTETPKTENKKSFLADENEVKPKKKGFWG</sequence>
<proteinExistence type="predicted"/>
<name>A0ABP9LZM8_9FLAO</name>
<gene>
    <name evidence="2" type="ORF">GCM10023210_07350</name>
</gene>
<dbReference type="Proteomes" id="UP001500353">
    <property type="component" value="Unassembled WGS sequence"/>
</dbReference>
<evidence type="ECO:0000256" key="1">
    <source>
        <dbReference type="SAM" id="MobiDB-lite"/>
    </source>
</evidence>
<reference evidence="3" key="1">
    <citation type="journal article" date="2019" name="Int. J. Syst. Evol. Microbiol.">
        <title>The Global Catalogue of Microorganisms (GCM) 10K type strain sequencing project: providing services to taxonomists for standard genome sequencing and annotation.</title>
        <authorList>
            <consortium name="The Broad Institute Genomics Platform"/>
            <consortium name="The Broad Institute Genome Sequencing Center for Infectious Disease"/>
            <person name="Wu L."/>
            <person name="Ma J."/>
        </authorList>
    </citation>
    <scope>NUCLEOTIDE SEQUENCE [LARGE SCALE GENOMIC DNA]</scope>
    <source>
        <strain evidence="3">JCM 18019</strain>
    </source>
</reference>
<evidence type="ECO:0000313" key="2">
    <source>
        <dbReference type="EMBL" id="GAA5085990.1"/>
    </source>
</evidence>
<dbReference type="EMBL" id="BAABHX010000001">
    <property type="protein sequence ID" value="GAA5085990.1"/>
    <property type="molecule type" value="Genomic_DNA"/>
</dbReference>
<protein>
    <submittedName>
        <fullName evidence="2">Uncharacterized protein</fullName>
    </submittedName>
</protein>
<comment type="caution">
    <text evidence="2">The sequence shown here is derived from an EMBL/GenBank/DDBJ whole genome shotgun (WGS) entry which is preliminary data.</text>
</comment>
<keyword evidence="3" id="KW-1185">Reference proteome</keyword>
<accession>A0ABP9LZM8</accession>
<feature type="compositionally biased region" description="Basic and acidic residues" evidence="1">
    <location>
        <begin position="269"/>
        <end position="298"/>
    </location>
</feature>